<name>A0A2K2U701_9ACTN</name>
<dbReference type="RefSeq" id="WP_092199130.1">
    <property type="nucleotide sequence ID" value="NZ_PPEL01000008.1"/>
</dbReference>
<dbReference type="Pfam" id="PF13173">
    <property type="entry name" value="AAA_14"/>
    <property type="match status" value="1"/>
</dbReference>
<dbReference type="InterPro" id="IPR025420">
    <property type="entry name" value="DUF4143"/>
</dbReference>
<gene>
    <name evidence="3" type="ORF">C2L80_03045</name>
</gene>
<keyword evidence="3" id="KW-0547">Nucleotide-binding</keyword>
<evidence type="ECO:0000259" key="2">
    <source>
        <dbReference type="Pfam" id="PF13635"/>
    </source>
</evidence>
<dbReference type="EMBL" id="PPEL01000008">
    <property type="protein sequence ID" value="PNV66113.1"/>
    <property type="molecule type" value="Genomic_DNA"/>
</dbReference>
<keyword evidence="3" id="KW-0067">ATP-binding</keyword>
<sequence>MPAETLTPKNYRPRLIEGRLDTLMKAFGCVEITGARWCGKTWTALSRSASVTKLDEPAEREAATVDPKLALLGERPHLVDEWQEVPTVWDAARRYVDDSGNARGSLLLTGSTSLPADKRKDVRHSGTGRIARLTMRPMALCESGDSTAEVSLRSLLEGEELAPARCSTDVEDIARLCCRGGWPANIGMPDEVALETAGQYVRSALDVNVTEQRRSPEIAEALMRALAVNEGQAATYKTLAKDMAGEGRGVDDDTIASYLDLFGRIHLIEQLHGWEPPMRSKSRVRVKPKRSFVDPSLAAALLHATPSRLLRDTQTLGLLFESLVLRDLRVFLSTYPGLGNGVCYYRDDKGLEVDAIIEYEGRWAGIEVKLSDAKIDEGARSLNRLRDRMSANGAARNAEPVFLAVVVGKGSLAYTRDDGVMVIPATLLGA</sequence>
<evidence type="ECO:0000259" key="1">
    <source>
        <dbReference type="Pfam" id="PF13173"/>
    </source>
</evidence>
<protein>
    <submittedName>
        <fullName evidence="3">ATP-binding protein</fullName>
    </submittedName>
</protein>
<comment type="caution">
    <text evidence="3">The sequence shown here is derived from an EMBL/GenBank/DDBJ whole genome shotgun (WGS) entry which is preliminary data.</text>
</comment>
<dbReference type="PANTHER" id="PTHR43566:SF2">
    <property type="entry name" value="DUF4143 DOMAIN-CONTAINING PROTEIN"/>
    <property type="match status" value="1"/>
</dbReference>
<dbReference type="AlphaFoldDB" id="A0A2K2U701"/>
<reference evidence="3 4" key="1">
    <citation type="journal article" date="2018" name="Int. J. Syst. Evol. Microbiol.">
        <title>Rubneribacter badeniensis gen. nov., sp. nov. and Enteroscipio rubneri gen. nov., sp. nov., new members of the Eggerthellaceae isolated from human faeces.</title>
        <authorList>
            <person name="Danylec N."/>
            <person name="Gobl A."/>
            <person name="Stoll D.A."/>
            <person name="Hetzer B."/>
            <person name="Kulling S.E."/>
            <person name="Huch M."/>
        </authorList>
    </citation>
    <scope>NUCLEOTIDE SEQUENCE [LARGE SCALE GENOMIC DNA]</scope>
    <source>
        <strain evidence="3 4">ResAG-85</strain>
    </source>
</reference>
<keyword evidence="4" id="KW-1185">Reference proteome</keyword>
<proteinExistence type="predicted"/>
<dbReference type="Proteomes" id="UP000236488">
    <property type="component" value="Unassembled WGS sequence"/>
</dbReference>
<evidence type="ECO:0000313" key="4">
    <source>
        <dbReference type="Proteomes" id="UP000236488"/>
    </source>
</evidence>
<feature type="domain" description="DUF4143" evidence="2">
    <location>
        <begin position="206"/>
        <end position="371"/>
    </location>
</feature>
<dbReference type="PANTHER" id="PTHR43566">
    <property type="entry name" value="CONSERVED PROTEIN"/>
    <property type="match status" value="1"/>
</dbReference>
<evidence type="ECO:0000313" key="3">
    <source>
        <dbReference type="EMBL" id="PNV66113.1"/>
    </source>
</evidence>
<feature type="domain" description="AAA" evidence="1">
    <location>
        <begin position="31"/>
        <end position="142"/>
    </location>
</feature>
<organism evidence="3 4">
    <name type="scientific">Rubneribacter badeniensis</name>
    <dbReference type="NCBI Taxonomy" id="2070688"/>
    <lineage>
        <taxon>Bacteria</taxon>
        <taxon>Bacillati</taxon>
        <taxon>Actinomycetota</taxon>
        <taxon>Coriobacteriia</taxon>
        <taxon>Eggerthellales</taxon>
        <taxon>Eggerthellaceae</taxon>
        <taxon>Rubneribacter</taxon>
    </lineage>
</organism>
<dbReference type="GO" id="GO:0005524">
    <property type="term" value="F:ATP binding"/>
    <property type="evidence" value="ECO:0007669"/>
    <property type="project" value="UniProtKB-KW"/>
</dbReference>
<dbReference type="InterPro" id="IPR041682">
    <property type="entry name" value="AAA_14"/>
</dbReference>
<accession>A0A2K2U701</accession>
<dbReference type="Pfam" id="PF13635">
    <property type="entry name" value="DUF4143"/>
    <property type="match status" value="1"/>
</dbReference>